<evidence type="ECO:0000313" key="7">
    <source>
        <dbReference type="EMBL" id="SNT34813.1"/>
    </source>
</evidence>
<evidence type="ECO:0000256" key="4">
    <source>
        <dbReference type="RuleBase" id="RU361169"/>
    </source>
</evidence>
<name>A0A239LYD5_9BACT</name>
<dbReference type="GO" id="GO:0004650">
    <property type="term" value="F:polygalacturonase activity"/>
    <property type="evidence" value="ECO:0007669"/>
    <property type="project" value="InterPro"/>
</dbReference>
<dbReference type="InterPro" id="IPR000743">
    <property type="entry name" value="Glyco_hydro_28"/>
</dbReference>
<evidence type="ECO:0000256" key="3">
    <source>
        <dbReference type="ARBA" id="ARBA00023295"/>
    </source>
</evidence>
<evidence type="ECO:0000256" key="1">
    <source>
        <dbReference type="ARBA" id="ARBA00008834"/>
    </source>
</evidence>
<dbReference type="SUPFAM" id="SSF51126">
    <property type="entry name" value="Pectin lyase-like"/>
    <property type="match status" value="1"/>
</dbReference>
<dbReference type="Gene3D" id="2.160.20.10">
    <property type="entry name" value="Single-stranded right-handed beta-helix, Pectin lyase-like"/>
    <property type="match status" value="1"/>
</dbReference>
<accession>A0A239LYD5</accession>
<proteinExistence type="inferred from homology"/>
<sequence>MIDRRNMLKYVAGSGALAAASAFGQSPVASGDDVKAVGEVLNPRSFGAKGDGKTKDKAAIQKAIDECSKRGGGIVYLSPGVYVTGTILLKNNVNLHLEAGATILGSPDPADYTAPEEMQKIITWAVARHLIIGYKQTNIALTGRGTVDGRSQTFMAPTKNPPPKPDDIWWRTASNTDRTTRISPMVMIVMCHDVLVEGLTLQNAVGWTMRPQGCNRVVIRGVKVRNPGNFQNTDGIDPTSCEDVMISDCDIDTGDDALCIKTDNPYGDNKTCRNVTVTNCIISSACSAFKIGSEGYHHFENITFSNSVIYSPEQRRDDYRIIEGINILMPDGGSIEGVTISNITMRNARVPIWIRLQRNVGHEVKPMKAWLKSVMISDVQAFGAHISCSIMGIPGYPMEDITLRNIRIQTDEPGEAKWLDNVPQERETGYPEAPLFGRMPAFGFYVRHAKNLHMSEIDLVSTRNDPRRMIQCEDVDGLSLRTITGTPPSQGAESILLKNVTDVSISGNYPTGRNHLFVKVQGEKCAEIALFANDLHRAKTPLQVSAEVPAGAIYVDGQPFTARH</sequence>
<keyword evidence="8" id="KW-1185">Reference proteome</keyword>
<dbReference type="InterPro" id="IPR006311">
    <property type="entry name" value="TAT_signal"/>
</dbReference>
<dbReference type="EMBL" id="FZOU01000008">
    <property type="protein sequence ID" value="SNT34813.1"/>
    <property type="molecule type" value="Genomic_DNA"/>
</dbReference>
<dbReference type="InterPro" id="IPR011050">
    <property type="entry name" value="Pectin_lyase_fold/virulence"/>
</dbReference>
<dbReference type="Proteomes" id="UP000198356">
    <property type="component" value="Unassembled WGS sequence"/>
</dbReference>
<keyword evidence="2 4" id="KW-0378">Hydrolase</keyword>
<dbReference type="InterPro" id="IPR006626">
    <property type="entry name" value="PbH1"/>
</dbReference>
<dbReference type="InterPro" id="IPR024535">
    <property type="entry name" value="RHGA/B-epi-like_pectate_lyase"/>
</dbReference>
<dbReference type="PANTHER" id="PTHR31339:SF9">
    <property type="entry name" value="PLASMIN AND FIBRONECTIN-BINDING PROTEIN A"/>
    <property type="match status" value="1"/>
</dbReference>
<evidence type="ECO:0000256" key="5">
    <source>
        <dbReference type="SAM" id="MobiDB-lite"/>
    </source>
</evidence>
<protein>
    <submittedName>
        <fullName evidence="7">Polygalacturonase</fullName>
    </submittedName>
</protein>
<dbReference type="Pfam" id="PF12708">
    <property type="entry name" value="Pect-lyase_RHGA_epim"/>
    <property type="match status" value="1"/>
</dbReference>
<keyword evidence="3 4" id="KW-0326">Glycosidase</keyword>
<dbReference type="GO" id="GO:0005975">
    <property type="term" value="P:carbohydrate metabolic process"/>
    <property type="evidence" value="ECO:0007669"/>
    <property type="project" value="InterPro"/>
</dbReference>
<dbReference type="OrthoDB" id="9795222at2"/>
<dbReference type="InterPro" id="IPR051801">
    <property type="entry name" value="GH28_Enzymes"/>
</dbReference>
<feature type="domain" description="Rhamnogalacturonase A/B/Epimerase-like pectate lyase" evidence="6">
    <location>
        <begin position="42"/>
        <end position="105"/>
    </location>
</feature>
<dbReference type="Pfam" id="PF00295">
    <property type="entry name" value="Glyco_hydro_28"/>
    <property type="match status" value="1"/>
</dbReference>
<comment type="similarity">
    <text evidence="1 4">Belongs to the glycosyl hydrolase 28 family.</text>
</comment>
<dbReference type="RefSeq" id="WP_089409925.1">
    <property type="nucleotide sequence ID" value="NZ_FZOU01000008.1"/>
</dbReference>
<gene>
    <name evidence="7" type="ORF">SAMN05421770_10830</name>
</gene>
<feature type="region of interest" description="Disordered" evidence="5">
    <location>
        <begin position="150"/>
        <end position="170"/>
    </location>
</feature>
<evidence type="ECO:0000256" key="2">
    <source>
        <dbReference type="ARBA" id="ARBA00022801"/>
    </source>
</evidence>
<organism evidence="7 8">
    <name type="scientific">Granulicella rosea</name>
    <dbReference type="NCBI Taxonomy" id="474952"/>
    <lineage>
        <taxon>Bacteria</taxon>
        <taxon>Pseudomonadati</taxon>
        <taxon>Acidobacteriota</taxon>
        <taxon>Terriglobia</taxon>
        <taxon>Terriglobales</taxon>
        <taxon>Acidobacteriaceae</taxon>
        <taxon>Granulicella</taxon>
    </lineage>
</organism>
<dbReference type="AlphaFoldDB" id="A0A239LYD5"/>
<dbReference type="InterPro" id="IPR012334">
    <property type="entry name" value="Pectin_lyas_fold"/>
</dbReference>
<dbReference type="PANTHER" id="PTHR31339">
    <property type="entry name" value="PECTIN LYASE-RELATED"/>
    <property type="match status" value="1"/>
</dbReference>
<evidence type="ECO:0000313" key="8">
    <source>
        <dbReference type="Proteomes" id="UP000198356"/>
    </source>
</evidence>
<reference evidence="7 8" key="1">
    <citation type="submission" date="2017-06" db="EMBL/GenBank/DDBJ databases">
        <authorList>
            <person name="Kim H.J."/>
            <person name="Triplett B.A."/>
        </authorList>
    </citation>
    <scope>NUCLEOTIDE SEQUENCE [LARGE SCALE GENOMIC DNA]</scope>
    <source>
        <strain evidence="7 8">DSM 18704</strain>
    </source>
</reference>
<evidence type="ECO:0000259" key="6">
    <source>
        <dbReference type="Pfam" id="PF12708"/>
    </source>
</evidence>
<dbReference type="PROSITE" id="PS51318">
    <property type="entry name" value="TAT"/>
    <property type="match status" value="1"/>
</dbReference>
<dbReference type="SMART" id="SM00710">
    <property type="entry name" value="PbH1"/>
    <property type="match status" value="4"/>
</dbReference>